<comment type="catalytic activity">
    <reaction evidence="7">
        <text>2 R'C(R)SH + O2 = R'C(R)S-S(R)CR' + H2O2</text>
        <dbReference type="Rhea" id="RHEA:17357"/>
        <dbReference type="ChEBI" id="CHEBI:15379"/>
        <dbReference type="ChEBI" id="CHEBI:16240"/>
        <dbReference type="ChEBI" id="CHEBI:16520"/>
        <dbReference type="ChEBI" id="CHEBI:17412"/>
        <dbReference type="EC" id="1.8.3.2"/>
    </reaction>
</comment>
<dbReference type="Gene3D" id="1.20.120.310">
    <property type="entry name" value="ERV/ALR sulfhydryl oxidase domain"/>
    <property type="match status" value="1"/>
</dbReference>
<dbReference type="GO" id="GO:0016972">
    <property type="term" value="F:thiol oxidase activity"/>
    <property type="evidence" value="ECO:0007669"/>
    <property type="project" value="UniProtKB-EC"/>
</dbReference>
<dbReference type="InterPro" id="IPR042568">
    <property type="entry name" value="QSOX_FAD-bd_sf"/>
</dbReference>
<keyword evidence="3" id="KW-0732">Signal</keyword>
<evidence type="ECO:0000256" key="7">
    <source>
        <dbReference type="RuleBase" id="RU371123"/>
    </source>
</evidence>
<dbReference type="InterPro" id="IPR039798">
    <property type="entry name" value="Sulfhydryl_oxidase"/>
</dbReference>
<dbReference type="AlphaFoldDB" id="A0ABD6E7Y9"/>
<dbReference type="InterPro" id="IPR036774">
    <property type="entry name" value="ERV/ALR_sulphydryl_oxid_sf"/>
</dbReference>
<dbReference type="Pfam" id="PF04777">
    <property type="entry name" value="Evr1_Alr"/>
    <property type="match status" value="1"/>
</dbReference>
<comment type="caution">
    <text evidence="9">The sequence shown here is derived from an EMBL/GenBank/DDBJ whole genome shotgun (WGS) entry which is preliminary data.</text>
</comment>
<sequence>MRYTQWPNLIPAAMNGEVTPEQLWATVPQSINFLVLIIEQYDMLGVPFLLDMHPYRSKIMARRLFAPSGQYGSLQIKQYPAVVLFMRNKSAPLYFKQYNANTVVELLSLISSLGPEIQSLPATSHRVVQQPKTPIISCHKNPQRCRRLYYVSETDMLKAARMALFDEVLKTKRELRQSEFVALYNFVALLSEQFPAATFSTALPRRYRRAVSASPVALDRSERARLVFGRLREALHSRIPYNSVETSWWERNFLDAERLYGHPFPINSSWEHCKGSSPEFRGYTCGLWTTFHAITVHSYMRSLQGAIIKPIKPLRIIRSWVKHFFGCRQCAQHFLTMTTKLYPMNEQRIFKNEHTMMYLWSAHNIVNRRLHGDSTEDPQFKKMQFPPTFLCEACHVGKNFNRQTTRNFLLRYYGNIIPPKGTKLVRRNFRIIRSEIVD</sequence>
<evidence type="ECO:0000259" key="8">
    <source>
        <dbReference type="PROSITE" id="PS51324"/>
    </source>
</evidence>
<keyword evidence="4 7" id="KW-0274">FAD</keyword>
<keyword evidence="2 7" id="KW-0285">Flavoprotein</keyword>
<evidence type="ECO:0000256" key="5">
    <source>
        <dbReference type="ARBA" id="ARBA00023002"/>
    </source>
</evidence>
<keyword evidence="10" id="KW-1185">Reference proteome</keyword>
<dbReference type="InterPro" id="IPR017905">
    <property type="entry name" value="ERV/ALR_sulphydryl_oxidase"/>
</dbReference>
<comment type="cofactor">
    <cofactor evidence="1 7">
        <name>FAD</name>
        <dbReference type="ChEBI" id="CHEBI:57692"/>
    </cofactor>
</comment>
<reference evidence="9 10" key="1">
    <citation type="submission" date="2024-08" db="EMBL/GenBank/DDBJ databases">
        <title>Gnathostoma spinigerum genome.</title>
        <authorList>
            <person name="Gonzalez-Bertolin B."/>
            <person name="Monzon S."/>
            <person name="Zaballos A."/>
            <person name="Jimenez P."/>
            <person name="Dekumyoy P."/>
            <person name="Varona S."/>
            <person name="Cuesta I."/>
            <person name="Sumanam S."/>
            <person name="Adisakwattana P."/>
            <person name="Gasser R.B."/>
            <person name="Hernandez-Gonzalez A."/>
            <person name="Young N.D."/>
            <person name="Perteguer M.J."/>
        </authorList>
    </citation>
    <scope>NUCLEOTIDE SEQUENCE [LARGE SCALE GENOMIC DNA]</scope>
    <source>
        <strain evidence="9">AL3</strain>
        <tissue evidence="9">Liver</tissue>
    </source>
</reference>
<dbReference type="EMBL" id="JBGFUD010000817">
    <property type="protein sequence ID" value="MFH4975286.1"/>
    <property type="molecule type" value="Genomic_DNA"/>
</dbReference>
<dbReference type="Gene3D" id="1.20.120.1960">
    <property type="entry name" value="QSOX sulfhydryl oxidase domain"/>
    <property type="match status" value="1"/>
</dbReference>
<keyword evidence="5 7" id="KW-0560">Oxidoreductase</keyword>
<keyword evidence="6" id="KW-1015">Disulfide bond</keyword>
<dbReference type="FunFam" id="1.20.120.310:FF:000005">
    <property type="entry name" value="Sulfhydryl oxidase"/>
    <property type="match status" value="1"/>
</dbReference>
<evidence type="ECO:0000256" key="2">
    <source>
        <dbReference type="ARBA" id="ARBA00022630"/>
    </source>
</evidence>
<dbReference type="PANTHER" id="PTHR22897:SF20">
    <property type="entry name" value="SULFHYDRYL OXIDASE"/>
    <property type="match status" value="1"/>
</dbReference>
<feature type="domain" description="ERV/ALR sulfhydryl oxidase" evidence="8">
    <location>
        <begin position="276"/>
        <end position="384"/>
    </location>
</feature>
<gene>
    <name evidence="9" type="ORF">AB6A40_001995</name>
</gene>
<dbReference type="Proteomes" id="UP001608902">
    <property type="component" value="Unassembled WGS sequence"/>
</dbReference>
<evidence type="ECO:0000256" key="3">
    <source>
        <dbReference type="ARBA" id="ARBA00022729"/>
    </source>
</evidence>
<dbReference type="PANTHER" id="PTHR22897">
    <property type="entry name" value="QUIESCIN Q6-RELATED SULFHYDRYL OXIDASE"/>
    <property type="match status" value="1"/>
</dbReference>
<dbReference type="Gene3D" id="3.40.30.10">
    <property type="entry name" value="Glutaredoxin"/>
    <property type="match status" value="1"/>
</dbReference>
<evidence type="ECO:0000256" key="6">
    <source>
        <dbReference type="ARBA" id="ARBA00023157"/>
    </source>
</evidence>
<dbReference type="EC" id="1.8.3.2" evidence="7"/>
<dbReference type="PROSITE" id="PS51324">
    <property type="entry name" value="ERV_ALR"/>
    <property type="match status" value="1"/>
</dbReference>
<proteinExistence type="predicted"/>
<evidence type="ECO:0000313" key="10">
    <source>
        <dbReference type="Proteomes" id="UP001608902"/>
    </source>
</evidence>
<evidence type="ECO:0000313" key="9">
    <source>
        <dbReference type="EMBL" id="MFH4975286.1"/>
    </source>
</evidence>
<organism evidence="9 10">
    <name type="scientific">Gnathostoma spinigerum</name>
    <dbReference type="NCBI Taxonomy" id="75299"/>
    <lineage>
        <taxon>Eukaryota</taxon>
        <taxon>Metazoa</taxon>
        <taxon>Ecdysozoa</taxon>
        <taxon>Nematoda</taxon>
        <taxon>Chromadorea</taxon>
        <taxon>Rhabditida</taxon>
        <taxon>Spirurina</taxon>
        <taxon>Gnathostomatomorpha</taxon>
        <taxon>Gnathostomatoidea</taxon>
        <taxon>Gnathostomatidae</taxon>
        <taxon>Gnathostoma</taxon>
    </lineage>
</organism>
<name>A0ABD6E7Y9_9BILA</name>
<accession>A0ABD6E7Y9</accession>
<dbReference type="SUPFAM" id="SSF69000">
    <property type="entry name" value="FAD-dependent thiol oxidase"/>
    <property type="match status" value="1"/>
</dbReference>
<protein>
    <recommendedName>
        <fullName evidence="7">Sulfhydryl oxidase</fullName>
        <ecNumber evidence="7">1.8.3.2</ecNumber>
    </recommendedName>
</protein>
<evidence type="ECO:0000256" key="1">
    <source>
        <dbReference type="ARBA" id="ARBA00001974"/>
    </source>
</evidence>
<evidence type="ECO:0000256" key="4">
    <source>
        <dbReference type="ARBA" id="ARBA00022827"/>
    </source>
</evidence>